<dbReference type="GO" id="GO:0046872">
    <property type="term" value="F:metal ion binding"/>
    <property type="evidence" value="ECO:0007669"/>
    <property type="project" value="UniProtKB-KW"/>
</dbReference>
<keyword evidence="4" id="KW-0479">Metal-binding</keyword>
<evidence type="ECO:0000256" key="3">
    <source>
        <dbReference type="ARBA" id="ARBA00022679"/>
    </source>
</evidence>
<accession>A0A4U1J7U8</accession>
<feature type="region of interest" description="Disordered" evidence="8">
    <location>
        <begin position="1"/>
        <end position="30"/>
    </location>
</feature>
<dbReference type="Gene3D" id="1.10.600.10">
    <property type="entry name" value="Farnesyl Diphosphate Synthase"/>
    <property type="match status" value="1"/>
</dbReference>
<dbReference type="AlphaFoldDB" id="A0A4U1J7U8"/>
<keyword evidence="10" id="KW-1185">Reference proteome</keyword>
<dbReference type="SFLD" id="SFLDS00005">
    <property type="entry name" value="Isoprenoid_Synthase_Type_I"/>
    <property type="match status" value="1"/>
</dbReference>
<dbReference type="PANTHER" id="PTHR43281">
    <property type="entry name" value="FARNESYL DIPHOSPHATE SYNTHASE"/>
    <property type="match status" value="1"/>
</dbReference>
<dbReference type="PANTHER" id="PTHR43281:SF1">
    <property type="entry name" value="FARNESYL DIPHOSPHATE SYNTHASE"/>
    <property type="match status" value="1"/>
</dbReference>
<dbReference type="InterPro" id="IPR000092">
    <property type="entry name" value="Polyprenyl_synt"/>
</dbReference>
<dbReference type="CDD" id="cd00685">
    <property type="entry name" value="Trans_IPPS_HT"/>
    <property type="match status" value="1"/>
</dbReference>
<evidence type="ECO:0000256" key="2">
    <source>
        <dbReference type="ARBA" id="ARBA00006706"/>
    </source>
</evidence>
<name>A0A4U1J7U8_9BACT</name>
<dbReference type="PROSITE" id="PS00444">
    <property type="entry name" value="POLYPRENYL_SYNTHASE_2"/>
    <property type="match status" value="1"/>
</dbReference>
<dbReference type="OrthoDB" id="9805316at2"/>
<evidence type="ECO:0000256" key="7">
    <source>
        <dbReference type="RuleBase" id="RU004466"/>
    </source>
</evidence>
<dbReference type="GO" id="GO:0008299">
    <property type="term" value="P:isoprenoid biosynthetic process"/>
    <property type="evidence" value="ECO:0007669"/>
    <property type="project" value="UniProtKB-KW"/>
</dbReference>
<protein>
    <submittedName>
        <fullName evidence="9">Polyprenyl synthetase family protein</fullName>
    </submittedName>
</protein>
<dbReference type="PROSITE" id="PS00723">
    <property type="entry name" value="POLYPRENYL_SYNTHASE_1"/>
    <property type="match status" value="1"/>
</dbReference>
<dbReference type="GO" id="GO:0004659">
    <property type="term" value="F:prenyltransferase activity"/>
    <property type="evidence" value="ECO:0007669"/>
    <property type="project" value="InterPro"/>
</dbReference>
<keyword evidence="5" id="KW-0460">Magnesium</keyword>
<comment type="caution">
    <text evidence="9">The sequence shown here is derived from an EMBL/GenBank/DDBJ whole genome shotgun (WGS) entry which is preliminary data.</text>
</comment>
<sequence>MTRRALPLTDPGTAPTLARPMNQGISPTTAEPATNGNAFLALLTQIKPEIERRIAARFDEKITRARAYGPAVAVMLEAARDLSLRGGKRVRAGLIAAGWIVAGGEGALEPAIDAGVAFELLQSYLLIQDDWMDGDPTRRGGPSVHAALAKELGGEHIGATSAILASDMTWGLSVETLVSIAGLPAERRLQVLQVFMRIHEDVVLGQQIDVLGKAEDVEAMHDLKTGSYTMRGPLSIGAALAGGSPELHAALARFAAPLGIAFQLRDDLIGTFGDHAETGKPVGNDIIAGKRTSLVAEAERLANEDERRALAQAHGRADADAAAIAAATRALVTSGARRAVEERQRALCDAAAKEVASMPVSAAARAILAGVVEALRVRPARSEACS</sequence>
<reference evidence="9 10" key="1">
    <citation type="submission" date="2019-04" db="EMBL/GenBank/DDBJ databases">
        <authorList>
            <person name="Li Y."/>
            <person name="Wang J."/>
        </authorList>
    </citation>
    <scope>NUCLEOTIDE SEQUENCE [LARGE SCALE GENOMIC DNA]</scope>
    <source>
        <strain evidence="9 10">DSM 14668</strain>
    </source>
</reference>
<proteinExistence type="inferred from homology"/>
<dbReference type="Proteomes" id="UP000309215">
    <property type="component" value="Unassembled WGS sequence"/>
</dbReference>
<dbReference type="SUPFAM" id="SSF48576">
    <property type="entry name" value="Terpenoid synthases"/>
    <property type="match status" value="1"/>
</dbReference>
<evidence type="ECO:0000256" key="5">
    <source>
        <dbReference type="ARBA" id="ARBA00022842"/>
    </source>
</evidence>
<evidence type="ECO:0000256" key="8">
    <source>
        <dbReference type="SAM" id="MobiDB-lite"/>
    </source>
</evidence>
<dbReference type="Pfam" id="PF00348">
    <property type="entry name" value="polyprenyl_synt"/>
    <property type="match status" value="1"/>
</dbReference>
<comment type="cofactor">
    <cofactor evidence="1">
        <name>Mg(2+)</name>
        <dbReference type="ChEBI" id="CHEBI:18420"/>
    </cofactor>
</comment>
<evidence type="ECO:0000256" key="6">
    <source>
        <dbReference type="ARBA" id="ARBA00023229"/>
    </source>
</evidence>
<dbReference type="EMBL" id="SSMQ01000030">
    <property type="protein sequence ID" value="TKD03275.1"/>
    <property type="molecule type" value="Genomic_DNA"/>
</dbReference>
<dbReference type="InterPro" id="IPR033749">
    <property type="entry name" value="Polyprenyl_synt_CS"/>
</dbReference>
<gene>
    <name evidence="9" type="ORF">E8A74_26430</name>
</gene>
<dbReference type="InterPro" id="IPR008949">
    <property type="entry name" value="Isoprenoid_synthase_dom_sf"/>
</dbReference>
<comment type="similarity">
    <text evidence="2 7">Belongs to the FPP/GGPP synthase family.</text>
</comment>
<keyword evidence="6" id="KW-0414">Isoprene biosynthesis</keyword>
<keyword evidence="3 7" id="KW-0808">Transferase</keyword>
<evidence type="ECO:0000313" key="10">
    <source>
        <dbReference type="Proteomes" id="UP000309215"/>
    </source>
</evidence>
<evidence type="ECO:0000256" key="4">
    <source>
        <dbReference type="ARBA" id="ARBA00022723"/>
    </source>
</evidence>
<organism evidence="9 10">
    <name type="scientific">Polyangium fumosum</name>
    <dbReference type="NCBI Taxonomy" id="889272"/>
    <lineage>
        <taxon>Bacteria</taxon>
        <taxon>Pseudomonadati</taxon>
        <taxon>Myxococcota</taxon>
        <taxon>Polyangia</taxon>
        <taxon>Polyangiales</taxon>
        <taxon>Polyangiaceae</taxon>
        <taxon>Polyangium</taxon>
    </lineage>
</organism>
<evidence type="ECO:0000313" key="9">
    <source>
        <dbReference type="EMBL" id="TKD03275.1"/>
    </source>
</evidence>
<evidence type="ECO:0000256" key="1">
    <source>
        <dbReference type="ARBA" id="ARBA00001946"/>
    </source>
</evidence>